<dbReference type="eggNOG" id="KOG1546">
    <property type="taxonomic scope" value="Eukaryota"/>
</dbReference>
<feature type="region of interest" description="Disordered" evidence="2">
    <location>
        <begin position="434"/>
        <end position="454"/>
    </location>
</feature>
<dbReference type="EMBL" id="GL377306">
    <property type="protein sequence ID" value="EFI96957.1"/>
    <property type="molecule type" value="Genomic_DNA"/>
</dbReference>
<dbReference type="PANTHER" id="PTHR48104:SF30">
    <property type="entry name" value="METACASPASE-1"/>
    <property type="match status" value="1"/>
</dbReference>
<dbReference type="InterPro" id="IPR050452">
    <property type="entry name" value="Metacaspase"/>
</dbReference>
<evidence type="ECO:0000259" key="3">
    <source>
        <dbReference type="Pfam" id="PF00656"/>
    </source>
</evidence>
<dbReference type="HOGENOM" id="CLU_628755_0_0_1"/>
<dbReference type="GO" id="GO:0004197">
    <property type="term" value="F:cysteine-type endopeptidase activity"/>
    <property type="evidence" value="ECO:0007669"/>
    <property type="project" value="InterPro"/>
</dbReference>
<sequence length="454" mass="50886">MGLFDIIKRTFANNLRSCAQQASARPACASPAETTLGSRPKINSRWTAVANVWHTVYSLSHFRKRALLIGIAYGNRKEWTLRGTHSDVDSVQRLLSGRYAFRSEDIVIMKDAEGVEQHLWPTEKNIRRELKNFTLNCGPRDRFFFLYAGHAGQKTERIKGSERDGKDECKTDIPFLSTLVDPAEVIIPCDVLDMDGKGCIEDNDLHDYLVKPLKPHCKLVAVLDACHSATLLDLTHDKCLDVGRWTSKVLDVLDIPSLEPSPKVEQQPNEAVQSVCCDVMMPVMNRLVRRWRFCCGLCRPAIPWDEPFVLCISSCKDNESAIETSGVSMTKTLVGVLEAHERPSLAELLTHVRANLASAYEDEKRKRWEQWKAKNAKNPDVGKVLRLTPLACLNLVPNQLPRRLSQRIPCYPPLAKVQVGGLFLLRDEADASLAPTLDGVEPPSGELSEHTVQT</sequence>
<dbReference type="VEuPathDB" id="FungiDB:SCHCODRAFT_02625539"/>
<comment type="similarity">
    <text evidence="1">Belongs to the peptidase C14B family.</text>
</comment>
<evidence type="ECO:0000256" key="2">
    <source>
        <dbReference type="SAM" id="MobiDB-lite"/>
    </source>
</evidence>
<accession>D8Q5F5</accession>
<evidence type="ECO:0000313" key="4">
    <source>
        <dbReference type="EMBL" id="EFI96957.1"/>
    </source>
</evidence>
<dbReference type="Proteomes" id="UP000007431">
    <property type="component" value="Unassembled WGS sequence"/>
</dbReference>
<name>D8Q5F5_SCHCM</name>
<dbReference type="Pfam" id="PF00656">
    <property type="entry name" value="Peptidase_C14"/>
    <property type="match status" value="1"/>
</dbReference>
<dbReference type="PANTHER" id="PTHR48104">
    <property type="entry name" value="METACASPASE-4"/>
    <property type="match status" value="1"/>
</dbReference>
<dbReference type="GO" id="GO:0005737">
    <property type="term" value="C:cytoplasm"/>
    <property type="evidence" value="ECO:0007669"/>
    <property type="project" value="TreeGrafter"/>
</dbReference>
<dbReference type="AlphaFoldDB" id="D8Q5F5"/>
<feature type="domain" description="Peptidase C14 caspase" evidence="3">
    <location>
        <begin position="63"/>
        <end position="371"/>
    </location>
</feature>
<proteinExistence type="inferred from homology"/>
<reference evidence="4 5" key="1">
    <citation type="journal article" date="2010" name="Nat. Biotechnol.">
        <title>Genome sequence of the model mushroom Schizophyllum commune.</title>
        <authorList>
            <person name="Ohm R.A."/>
            <person name="de Jong J.F."/>
            <person name="Lugones L.G."/>
            <person name="Aerts A."/>
            <person name="Kothe E."/>
            <person name="Stajich J.E."/>
            <person name="de Vries R.P."/>
            <person name="Record E."/>
            <person name="Levasseur A."/>
            <person name="Baker S.E."/>
            <person name="Bartholomew K.A."/>
            <person name="Coutinho P.M."/>
            <person name="Erdmann S."/>
            <person name="Fowler T.J."/>
            <person name="Gathman A.C."/>
            <person name="Lombard V."/>
            <person name="Henrissat B."/>
            <person name="Knabe N."/>
            <person name="Kuees U."/>
            <person name="Lilly W.W."/>
            <person name="Lindquist E."/>
            <person name="Lucas S."/>
            <person name="Magnuson J.K."/>
            <person name="Piumi F."/>
            <person name="Raudaskoski M."/>
            <person name="Salamov A."/>
            <person name="Schmutz J."/>
            <person name="Schwarze F.W.M.R."/>
            <person name="vanKuyk P.A."/>
            <person name="Horton J.S."/>
            <person name="Grigoriev I.V."/>
            <person name="Woesten H.A.B."/>
        </authorList>
    </citation>
    <scope>NUCLEOTIDE SEQUENCE [LARGE SCALE GENOMIC DNA]</scope>
    <source>
        <strain evidence="5">H4-8 / FGSC 9210</strain>
    </source>
</reference>
<dbReference type="OMA" id="ATIQRCY"/>
<dbReference type="Gene3D" id="3.40.50.12660">
    <property type="match status" value="1"/>
</dbReference>
<gene>
    <name evidence="4" type="ORF">SCHCODRAFT_109203</name>
</gene>
<dbReference type="InParanoid" id="D8Q5F5"/>
<dbReference type="InterPro" id="IPR011600">
    <property type="entry name" value="Pept_C14_caspase"/>
</dbReference>
<keyword evidence="5" id="KW-1185">Reference proteome</keyword>
<evidence type="ECO:0000256" key="1">
    <source>
        <dbReference type="ARBA" id="ARBA00009005"/>
    </source>
</evidence>
<organism evidence="5">
    <name type="scientific">Schizophyllum commune (strain H4-8 / FGSC 9210)</name>
    <name type="common">Split gill fungus</name>
    <dbReference type="NCBI Taxonomy" id="578458"/>
    <lineage>
        <taxon>Eukaryota</taxon>
        <taxon>Fungi</taxon>
        <taxon>Dikarya</taxon>
        <taxon>Basidiomycota</taxon>
        <taxon>Agaricomycotina</taxon>
        <taxon>Agaricomycetes</taxon>
        <taxon>Agaricomycetidae</taxon>
        <taxon>Agaricales</taxon>
        <taxon>Schizophyllaceae</taxon>
        <taxon>Schizophyllum</taxon>
    </lineage>
</organism>
<evidence type="ECO:0000313" key="5">
    <source>
        <dbReference type="Proteomes" id="UP000007431"/>
    </source>
</evidence>
<protein>
    <recommendedName>
        <fullName evidence="3">Peptidase C14 caspase domain-containing protein</fullName>
    </recommendedName>
</protein>
<feature type="non-terminal residue" evidence="4">
    <location>
        <position position="454"/>
    </location>
</feature>
<dbReference type="GO" id="GO:0006508">
    <property type="term" value="P:proteolysis"/>
    <property type="evidence" value="ECO:0007669"/>
    <property type="project" value="InterPro"/>
</dbReference>